<protein>
    <recommendedName>
        <fullName evidence="4">Clr5 domain-containing protein</fullName>
    </recommendedName>
</protein>
<feature type="compositionally biased region" description="Basic residues" evidence="1">
    <location>
        <begin position="53"/>
        <end position="63"/>
    </location>
</feature>
<reference evidence="2 3" key="1">
    <citation type="submission" date="2023-08" db="EMBL/GenBank/DDBJ databases">
        <title>Black Yeasts Isolated from many extreme environments.</title>
        <authorList>
            <person name="Coleine C."/>
            <person name="Stajich J.E."/>
            <person name="Selbmann L."/>
        </authorList>
    </citation>
    <scope>NUCLEOTIDE SEQUENCE [LARGE SCALE GENOMIC DNA]</scope>
    <source>
        <strain evidence="2 3">CCFEE 5792</strain>
    </source>
</reference>
<feature type="region of interest" description="Disordered" evidence="1">
    <location>
        <begin position="35"/>
        <end position="63"/>
    </location>
</feature>
<evidence type="ECO:0008006" key="4">
    <source>
        <dbReference type="Google" id="ProtNLM"/>
    </source>
</evidence>
<proteinExistence type="predicted"/>
<evidence type="ECO:0000313" key="2">
    <source>
        <dbReference type="EMBL" id="KAK5044568.1"/>
    </source>
</evidence>
<accession>A0AAV9MSM4</accession>
<evidence type="ECO:0000313" key="3">
    <source>
        <dbReference type="Proteomes" id="UP001358417"/>
    </source>
</evidence>
<evidence type="ECO:0000256" key="1">
    <source>
        <dbReference type="SAM" id="MobiDB-lite"/>
    </source>
</evidence>
<dbReference type="PANTHER" id="PTHR37540:SF5">
    <property type="entry name" value="TRANSCRIPTION FACTOR DOMAIN-CONTAINING PROTEIN"/>
    <property type="match status" value="1"/>
</dbReference>
<dbReference type="Proteomes" id="UP001358417">
    <property type="component" value="Unassembled WGS sequence"/>
</dbReference>
<keyword evidence="3" id="KW-1185">Reference proteome</keyword>
<dbReference type="EMBL" id="JAVRRD010000047">
    <property type="protein sequence ID" value="KAK5044568.1"/>
    <property type="molecule type" value="Genomic_DNA"/>
</dbReference>
<organism evidence="2 3">
    <name type="scientific">Exophiala bonariae</name>
    <dbReference type="NCBI Taxonomy" id="1690606"/>
    <lineage>
        <taxon>Eukaryota</taxon>
        <taxon>Fungi</taxon>
        <taxon>Dikarya</taxon>
        <taxon>Ascomycota</taxon>
        <taxon>Pezizomycotina</taxon>
        <taxon>Eurotiomycetes</taxon>
        <taxon>Chaetothyriomycetidae</taxon>
        <taxon>Chaetothyriales</taxon>
        <taxon>Herpotrichiellaceae</taxon>
        <taxon>Exophiala</taxon>
    </lineage>
</organism>
<comment type="caution">
    <text evidence="2">The sequence shown here is derived from an EMBL/GenBank/DDBJ whole genome shotgun (WGS) entry which is preliminary data.</text>
</comment>
<gene>
    <name evidence="2" type="ORF">LTR84_010692</name>
</gene>
<name>A0AAV9MSM4_9EURO</name>
<dbReference type="AlphaFoldDB" id="A0AAV9MSM4"/>
<dbReference type="GeneID" id="89978848"/>
<dbReference type="RefSeq" id="XP_064700226.1">
    <property type="nucleotide sequence ID" value="XM_064854227.1"/>
</dbReference>
<sequence length="547" mass="62378">MAETTWTEAGEDGHLRYENHDKDRQTFLFINTYPAEPPAQSLRPDRQTIGSHVQRRIHQEKRKRSSMFLRPSWKRDLTKTSTKTFVRIAAAPRPTEPESDIDNHQQASITYGNLLPLSPMYGNSDPFSAAAIKITATAHQLLKLSYHWQLFLDYPVWASELYNDVASQKQDVRIRMLLSDPAALHCLLASGYYISSQESLKDLHALAHKTLAIQLVRKRITAQPMVYVSHAVYQLLALEMFCGDYNAAAGHLEALRVIIAADESDICVTMLPHLWISDVWLAYHLKRRTTINIDTWDTPLLAHQLEEKYLAMCQYSESSFPSMLKFYAVDDPLIEILCDICKCRALRRWALGAGNSDLRHELIHWLHLRTASVDGRLINSLNDRIDLSCTDSNNVSGLDLTQAQNLAVILAVICYLHVENTKAQYGGPGKVTIHAMFEPLLQHIFRLSTISKTSVKHDLMLWLVFMGAINDTLLPHTPTAQWPLQALQILQFSLGYRSWSDVRPILRRFLYLEGMEELLRNPKTNSLSIYPQQAMVNLIGDKFWGSS</sequence>
<dbReference type="PANTHER" id="PTHR37540">
    <property type="entry name" value="TRANSCRIPTION FACTOR (ACR-2), PUTATIVE-RELATED-RELATED"/>
    <property type="match status" value="1"/>
</dbReference>